<evidence type="ECO:0000256" key="2">
    <source>
        <dbReference type="ARBA" id="ARBA00023015"/>
    </source>
</evidence>
<dbReference type="GO" id="GO:0005634">
    <property type="term" value="C:nucleus"/>
    <property type="evidence" value="ECO:0007669"/>
    <property type="project" value="UniProtKB-SubCell"/>
</dbReference>
<evidence type="ECO:0000313" key="6">
    <source>
        <dbReference type="EMBL" id="ABD32470.2"/>
    </source>
</evidence>
<keyword evidence="2" id="KW-0805">Transcription regulation</keyword>
<organism evidence="6">
    <name type="scientific">Medicago truncatula</name>
    <name type="common">Barrel medic</name>
    <name type="synonym">Medicago tribuloides</name>
    <dbReference type="NCBI Taxonomy" id="3880"/>
    <lineage>
        <taxon>Eukaryota</taxon>
        <taxon>Viridiplantae</taxon>
        <taxon>Streptophyta</taxon>
        <taxon>Embryophyta</taxon>
        <taxon>Tracheophyta</taxon>
        <taxon>Spermatophyta</taxon>
        <taxon>Magnoliopsida</taxon>
        <taxon>eudicotyledons</taxon>
        <taxon>Gunneridae</taxon>
        <taxon>Pentapetalae</taxon>
        <taxon>rosids</taxon>
        <taxon>fabids</taxon>
        <taxon>Fabales</taxon>
        <taxon>Fabaceae</taxon>
        <taxon>Papilionoideae</taxon>
        <taxon>50 kb inversion clade</taxon>
        <taxon>NPAAA clade</taxon>
        <taxon>Hologalegina</taxon>
        <taxon>IRL clade</taxon>
        <taxon>Trifolieae</taxon>
        <taxon>Medicago</taxon>
    </lineage>
</organism>
<keyword evidence="3" id="KW-0238">DNA-binding</keyword>
<protein>
    <submittedName>
        <fullName evidence="6">Uncharacterized protein</fullName>
    </submittedName>
</protein>
<reference evidence="6" key="2">
    <citation type="submission" date="2007-03" db="EMBL/GenBank/DDBJ databases">
        <authorList>
            <consortium name="The International Medicago Genome Annotation Group"/>
        </authorList>
    </citation>
    <scope>NUCLEOTIDE SEQUENCE</scope>
</reference>
<proteinExistence type="predicted"/>
<dbReference type="GO" id="GO:0003677">
    <property type="term" value="F:DNA binding"/>
    <property type="evidence" value="ECO:0007669"/>
    <property type="project" value="UniProtKB-KW"/>
</dbReference>
<evidence type="ECO:0000256" key="5">
    <source>
        <dbReference type="ARBA" id="ARBA00023242"/>
    </source>
</evidence>
<accession>Q2HSL3</accession>
<dbReference type="SUPFAM" id="SSF101936">
    <property type="entry name" value="DNA-binding pseudobarrel domain"/>
    <property type="match status" value="1"/>
</dbReference>
<keyword evidence="4" id="KW-0804">Transcription</keyword>
<dbReference type="AlphaFoldDB" id="Q2HSL3"/>
<evidence type="ECO:0000256" key="1">
    <source>
        <dbReference type="ARBA" id="ARBA00004123"/>
    </source>
</evidence>
<evidence type="ECO:0000256" key="4">
    <source>
        <dbReference type="ARBA" id="ARBA00023163"/>
    </source>
</evidence>
<reference evidence="6" key="1">
    <citation type="submission" date="2004-10" db="EMBL/GenBank/DDBJ databases">
        <authorList>
            <person name="Town C.D."/>
        </authorList>
    </citation>
    <scope>NUCLEOTIDE SEQUENCE</scope>
</reference>
<dbReference type="EMBL" id="AC151521">
    <property type="protein sequence ID" value="ABD32470.2"/>
    <property type="molecule type" value="Genomic_DNA"/>
</dbReference>
<dbReference type="Gene3D" id="2.40.330.10">
    <property type="entry name" value="DNA-binding pseudobarrel domain"/>
    <property type="match status" value="1"/>
</dbReference>
<gene>
    <name evidence="6" type="ORF">MtrDRAFT_AC151521g58v2</name>
</gene>
<evidence type="ECO:0000256" key="3">
    <source>
        <dbReference type="ARBA" id="ARBA00023125"/>
    </source>
</evidence>
<name>Q2HSL3_MEDTR</name>
<keyword evidence="5" id="KW-0539">Nucleus</keyword>
<dbReference type="InterPro" id="IPR015300">
    <property type="entry name" value="DNA-bd_pseudobarrel_sf"/>
</dbReference>
<comment type="subcellular location">
    <subcellularLocation>
        <location evidence="1">Nucleus</location>
    </subcellularLocation>
</comment>
<sequence>MERRDLTTFLSYHCLTGRLMTHPVTEMDETVPKLQLKYRTYIVEYDTEDGVVKLPNMFAADFRDKINRLVNLVDRKKNKFEVLVDRIVGSVFLTKGWKAINDFYGLGLGAWVSLVFVPSGRFEMVVKDRFGKAIRCPYFDPPMRCD</sequence>